<gene>
    <name evidence="2" type="ORF">CAMP_LOCUS12282</name>
</gene>
<evidence type="ECO:0000313" key="3">
    <source>
        <dbReference type="Proteomes" id="UP001152747"/>
    </source>
</evidence>
<evidence type="ECO:0000313" key="2">
    <source>
        <dbReference type="EMBL" id="CAI5449645.1"/>
    </source>
</evidence>
<protein>
    <recommendedName>
        <fullName evidence="4">Glycosyltransferase family 92 protein</fullName>
    </recommendedName>
</protein>
<keyword evidence="1" id="KW-0732">Signal</keyword>
<evidence type="ECO:0000256" key="1">
    <source>
        <dbReference type="SAM" id="SignalP"/>
    </source>
</evidence>
<reference evidence="2" key="1">
    <citation type="submission" date="2022-11" db="EMBL/GenBank/DDBJ databases">
        <authorList>
            <person name="Kikuchi T."/>
        </authorList>
    </citation>
    <scope>NUCLEOTIDE SEQUENCE</scope>
    <source>
        <strain evidence="2">PS1010</strain>
    </source>
</reference>
<name>A0A9P1IPP6_9PELO</name>
<feature type="chain" id="PRO_5040478232" description="Glycosyltransferase family 92 protein" evidence="1">
    <location>
        <begin position="21"/>
        <end position="206"/>
    </location>
</feature>
<accession>A0A9P1IPP6</accession>
<dbReference type="EMBL" id="CANHGI010000004">
    <property type="protein sequence ID" value="CAI5449645.1"/>
    <property type="molecule type" value="Genomic_DNA"/>
</dbReference>
<feature type="signal peptide" evidence="1">
    <location>
        <begin position="1"/>
        <end position="20"/>
    </location>
</feature>
<dbReference type="Proteomes" id="UP001152747">
    <property type="component" value="Unassembled WGS sequence"/>
</dbReference>
<keyword evidence="3" id="KW-1185">Reference proteome</keyword>
<organism evidence="2 3">
    <name type="scientific">Caenorhabditis angaria</name>
    <dbReference type="NCBI Taxonomy" id="860376"/>
    <lineage>
        <taxon>Eukaryota</taxon>
        <taxon>Metazoa</taxon>
        <taxon>Ecdysozoa</taxon>
        <taxon>Nematoda</taxon>
        <taxon>Chromadorea</taxon>
        <taxon>Rhabditida</taxon>
        <taxon>Rhabditina</taxon>
        <taxon>Rhabditomorpha</taxon>
        <taxon>Rhabditoidea</taxon>
        <taxon>Rhabditidae</taxon>
        <taxon>Peloderinae</taxon>
        <taxon>Caenorhabditis</taxon>
    </lineage>
</organism>
<evidence type="ECO:0008006" key="4">
    <source>
        <dbReference type="Google" id="ProtNLM"/>
    </source>
</evidence>
<comment type="caution">
    <text evidence="2">The sequence shown here is derived from an EMBL/GenBank/DDBJ whole genome shotgun (WGS) entry which is preliminary data.</text>
</comment>
<proteinExistence type="predicted"/>
<sequence>MIIFPFFFLVTQIFLAESKGASLESQIARKYLDVVKDSINNRKENAFLNGLAEDVNVHTCHENLVYKDFTKVRAQNTTSIIYDDKLTKANVENDNEIAANYLSVRIGSDGQVLVRKNLVKLRLDNYLPQFKAKLVRNDCALPAHEILAKIYRNEGKAELKTSVTSTIKTTPVSEYWNLGTASTTKSIPFEIEESEFKNLKSPKSKQ</sequence>
<dbReference type="AlphaFoldDB" id="A0A9P1IPP6"/>